<evidence type="ECO:0000256" key="3">
    <source>
        <dbReference type="ARBA" id="ARBA00006669"/>
    </source>
</evidence>
<dbReference type="Proteomes" id="UP000298133">
    <property type="component" value="Unassembled WGS sequence"/>
</dbReference>
<comment type="caution">
    <text evidence="11">The sequence shown here is derived from an EMBL/GenBank/DDBJ whole genome shotgun (WGS) entry which is preliminary data.</text>
</comment>
<keyword evidence="7 10" id="KW-0812">Transmembrane</keyword>
<evidence type="ECO:0000256" key="9">
    <source>
        <dbReference type="ARBA" id="ARBA00023136"/>
    </source>
</evidence>
<feature type="transmembrane region" description="Helical" evidence="10">
    <location>
        <begin position="6"/>
        <end position="24"/>
    </location>
</feature>
<evidence type="ECO:0000256" key="4">
    <source>
        <dbReference type="ARBA" id="ARBA00017522"/>
    </source>
</evidence>
<evidence type="ECO:0000256" key="8">
    <source>
        <dbReference type="ARBA" id="ARBA00022989"/>
    </source>
</evidence>
<keyword evidence="9 10" id="KW-0472">Membrane</keyword>
<comment type="similarity">
    <text evidence="3">Belongs to the nicotinamide ribonucleoside (NR) uptake permease (TC 4.B.1) family.</text>
</comment>
<dbReference type="Pfam" id="PF04973">
    <property type="entry name" value="NMN_transporter"/>
    <property type="match status" value="1"/>
</dbReference>
<dbReference type="AlphaFoldDB" id="A0A4Y8UKG1"/>
<dbReference type="PANTHER" id="PTHR36122:SF2">
    <property type="entry name" value="NICOTINAMIDE RIBOSIDE TRANSPORTER PNUC"/>
    <property type="match status" value="1"/>
</dbReference>
<evidence type="ECO:0000256" key="10">
    <source>
        <dbReference type="SAM" id="Phobius"/>
    </source>
</evidence>
<comment type="subcellular location">
    <subcellularLocation>
        <location evidence="2">Cell membrane</location>
        <topology evidence="2">Multi-pass membrane protein</topology>
    </subcellularLocation>
</comment>
<evidence type="ECO:0000256" key="5">
    <source>
        <dbReference type="ARBA" id="ARBA00022448"/>
    </source>
</evidence>
<evidence type="ECO:0000256" key="6">
    <source>
        <dbReference type="ARBA" id="ARBA00022475"/>
    </source>
</evidence>
<dbReference type="PANTHER" id="PTHR36122">
    <property type="entry name" value="NICOTINAMIDE RIBOSIDE TRANSPORTER PNUC"/>
    <property type="match status" value="1"/>
</dbReference>
<evidence type="ECO:0000256" key="1">
    <source>
        <dbReference type="ARBA" id="ARBA00002672"/>
    </source>
</evidence>
<keyword evidence="6" id="KW-1003">Cell membrane</keyword>
<feature type="transmembrane region" description="Helical" evidence="10">
    <location>
        <begin position="118"/>
        <end position="139"/>
    </location>
</feature>
<protein>
    <recommendedName>
        <fullName evidence="4">Nicotinamide riboside transporter PnuC</fullName>
    </recommendedName>
</protein>
<keyword evidence="5" id="KW-0813">Transport</keyword>
<name>A0A4Y8UKG1_9GAMM</name>
<evidence type="ECO:0000256" key="7">
    <source>
        <dbReference type="ARBA" id="ARBA00022692"/>
    </source>
</evidence>
<dbReference type="OrthoDB" id="9791248at2"/>
<dbReference type="InterPro" id="IPR006419">
    <property type="entry name" value="NMN_transpt_PnuC"/>
</dbReference>
<dbReference type="EMBL" id="SPIA01000001">
    <property type="protein sequence ID" value="TFH69265.1"/>
    <property type="molecule type" value="Genomic_DNA"/>
</dbReference>
<accession>A0A4Y8UKG1</accession>
<evidence type="ECO:0000313" key="11">
    <source>
        <dbReference type="EMBL" id="TFH69265.1"/>
    </source>
</evidence>
<feature type="transmembrane region" description="Helical" evidence="10">
    <location>
        <begin position="94"/>
        <end position="112"/>
    </location>
</feature>
<reference evidence="11 12" key="1">
    <citation type="submission" date="2019-03" db="EMBL/GenBank/DDBJ databases">
        <title>Draft genome of Gammaproteobacteria bacterium LSUCC0057, a member of the SAR92 clade.</title>
        <authorList>
            <person name="Lanclos V.C."/>
            <person name="Doiron C."/>
            <person name="Henson M.W."/>
            <person name="Thrash J.C."/>
        </authorList>
    </citation>
    <scope>NUCLEOTIDE SEQUENCE [LARGE SCALE GENOMIC DNA]</scope>
    <source>
        <strain evidence="11 12">LSUCC0057</strain>
    </source>
</reference>
<gene>
    <name evidence="11" type="ORF">E3W66_04935</name>
</gene>
<dbReference type="GO" id="GO:0005886">
    <property type="term" value="C:plasma membrane"/>
    <property type="evidence" value="ECO:0007669"/>
    <property type="project" value="UniProtKB-SubCell"/>
</dbReference>
<feature type="transmembrane region" description="Helical" evidence="10">
    <location>
        <begin position="168"/>
        <end position="184"/>
    </location>
</feature>
<evidence type="ECO:0000313" key="12">
    <source>
        <dbReference type="Proteomes" id="UP000298133"/>
    </source>
</evidence>
<proteinExistence type="inferred from homology"/>
<evidence type="ECO:0000256" key="2">
    <source>
        <dbReference type="ARBA" id="ARBA00004651"/>
    </source>
</evidence>
<organism evidence="11 12">
    <name type="scientific">Gammaproteobacteria bacterium LSUCC0057</name>
    <dbReference type="NCBI Taxonomy" id="2559237"/>
    <lineage>
        <taxon>Bacteria</taxon>
        <taxon>Pseudomonadati</taxon>
        <taxon>Pseudomonadota</taxon>
        <taxon>Gammaproteobacteria</taxon>
        <taxon>Cellvibrionales</taxon>
        <taxon>Porticoccaceae</taxon>
        <taxon>SAR92 clade</taxon>
    </lineage>
</organism>
<feature type="transmembrane region" description="Helical" evidence="10">
    <location>
        <begin position="56"/>
        <end position="73"/>
    </location>
</feature>
<dbReference type="GO" id="GO:0034257">
    <property type="term" value="F:nicotinamide riboside transmembrane transporter activity"/>
    <property type="evidence" value="ECO:0007669"/>
    <property type="project" value="InterPro"/>
</dbReference>
<sequence length="195" mass="22025">MLAALAWVNLETLGVVLALAFLLLATAENSLCWPVAVVSSVVYMVVFWRAQLPLQAALNGFYLVTALYGWWAWRHGDGEQAELAIQRWPLRRHLLLIAAIAALTLLSAYGLRHSGDPLGWLLLDGLISWGAVAATVMATRKVLENWLYWVVLDAAAIYLYLARDLQQTALLFVVYTLMASYGYWRWRRNYRLQAA</sequence>
<dbReference type="NCBIfam" id="TIGR01528">
    <property type="entry name" value="NMN_trans_PnuC"/>
    <property type="match status" value="1"/>
</dbReference>
<keyword evidence="12" id="KW-1185">Reference proteome</keyword>
<feature type="transmembrane region" description="Helical" evidence="10">
    <location>
        <begin position="146"/>
        <end position="162"/>
    </location>
</feature>
<keyword evidence="8 10" id="KW-1133">Transmembrane helix</keyword>
<comment type="function">
    <text evidence="1">Required for nicotinamide riboside transport across the inner membrane.</text>
</comment>